<feature type="domain" description="Outer membrane protein beta-barrel" evidence="3">
    <location>
        <begin position="13"/>
        <end position="222"/>
    </location>
</feature>
<name>A0ABT6BEC4_9GAMM</name>
<proteinExistence type="predicted"/>
<reference evidence="4 5" key="1">
    <citation type="journal article" date="2024" name="Curr. Microbiol.">
        <title>Luteibacter sahnii sp. nov., A Novel Yellow-Colored Xanthomonadin Pigment Producing Probiotic Bacterium from Healthy Rice Seed Microbiome.</title>
        <authorList>
            <person name="Jaiswal G."/>
            <person name="Rana R."/>
            <person name="Nayak P.K."/>
            <person name="Chouhan R."/>
            <person name="Gandhi S.G."/>
            <person name="Patel H.K."/>
            <person name="Patil P.B."/>
        </authorList>
    </citation>
    <scope>NUCLEOTIDE SEQUENCE [LARGE SCALE GENOMIC DNA]</scope>
    <source>
        <strain evidence="4 5">PPL201</strain>
    </source>
</reference>
<evidence type="ECO:0000256" key="2">
    <source>
        <dbReference type="SAM" id="SignalP"/>
    </source>
</evidence>
<dbReference type="EMBL" id="JARJJS010000004">
    <property type="protein sequence ID" value="MDF4026203.1"/>
    <property type="molecule type" value="Genomic_DNA"/>
</dbReference>
<accession>A0ABT6BEC4</accession>
<keyword evidence="5" id="KW-1185">Reference proteome</keyword>
<comment type="caution">
    <text evidence="4">The sequence shown here is derived from an EMBL/GenBank/DDBJ whole genome shotgun (WGS) entry which is preliminary data.</text>
</comment>
<keyword evidence="1 2" id="KW-0732">Signal</keyword>
<dbReference type="Proteomes" id="UP001528850">
    <property type="component" value="Unassembled WGS sequence"/>
</dbReference>
<dbReference type="Gene3D" id="2.40.160.20">
    <property type="match status" value="1"/>
</dbReference>
<evidence type="ECO:0000259" key="3">
    <source>
        <dbReference type="Pfam" id="PF13505"/>
    </source>
</evidence>
<dbReference type="RefSeq" id="WP_320551483.1">
    <property type="nucleotide sequence ID" value="NZ_JAQLOK010000003.1"/>
</dbReference>
<dbReference type="InterPro" id="IPR027385">
    <property type="entry name" value="Beta-barrel_OMP"/>
</dbReference>
<feature type="signal peptide" evidence="2">
    <location>
        <begin position="1"/>
        <end position="23"/>
    </location>
</feature>
<dbReference type="SUPFAM" id="SSF56925">
    <property type="entry name" value="OMPA-like"/>
    <property type="match status" value="1"/>
</dbReference>
<gene>
    <name evidence="4" type="ORF">P3W24_14605</name>
</gene>
<evidence type="ECO:0000313" key="5">
    <source>
        <dbReference type="Proteomes" id="UP001528850"/>
    </source>
</evidence>
<organism evidence="4 5">
    <name type="scientific">Luteibacter sahnii</name>
    <dbReference type="NCBI Taxonomy" id="3021977"/>
    <lineage>
        <taxon>Bacteria</taxon>
        <taxon>Pseudomonadati</taxon>
        <taxon>Pseudomonadota</taxon>
        <taxon>Gammaproteobacteria</taxon>
        <taxon>Lysobacterales</taxon>
        <taxon>Rhodanobacteraceae</taxon>
        <taxon>Luteibacter</taxon>
    </lineage>
</organism>
<dbReference type="InterPro" id="IPR011250">
    <property type="entry name" value="OMP/PagP_B-barrel"/>
</dbReference>
<dbReference type="Pfam" id="PF13505">
    <property type="entry name" value="OMP_b-brl"/>
    <property type="match status" value="1"/>
</dbReference>
<sequence>MHKSISTTALAVALLALPAVALADSASVTQTGAFVSITGGTSHFDIDRDPAATRSKDDGDTTGFTVLGGYRWVVARPFLFGVEGGYVNLGNPGWRGQYVGPSVQYDVRQKTKVDGLLIGVNGKWDLPYDLTVTARVGVAHLRARNDITEVGGFLVSPPSTLTMHDQTHTNRVYAGVGFGYDFDENLGLTLSYDRYSFKAESALDPGRTANVGLLGLTLEYRFW</sequence>
<feature type="chain" id="PRO_5045486374" evidence="2">
    <location>
        <begin position="24"/>
        <end position="223"/>
    </location>
</feature>
<evidence type="ECO:0000256" key="1">
    <source>
        <dbReference type="ARBA" id="ARBA00022729"/>
    </source>
</evidence>
<protein>
    <submittedName>
        <fullName evidence="4">Outer membrane beta-barrel protein</fullName>
    </submittedName>
</protein>
<evidence type="ECO:0000313" key="4">
    <source>
        <dbReference type="EMBL" id="MDF4026203.1"/>
    </source>
</evidence>